<evidence type="ECO:0000256" key="1">
    <source>
        <dbReference type="SAM" id="Phobius"/>
    </source>
</evidence>
<feature type="transmembrane region" description="Helical" evidence="1">
    <location>
        <begin position="46"/>
        <end position="66"/>
    </location>
</feature>
<dbReference type="AlphaFoldDB" id="A0AAN5S105"/>
<dbReference type="EMBL" id="DACSWI010000011">
    <property type="protein sequence ID" value="HAT3810266.1"/>
    <property type="molecule type" value="Genomic_DNA"/>
</dbReference>
<evidence type="ECO:0000313" key="4">
    <source>
        <dbReference type="EMBL" id="HAT3810266.1"/>
    </source>
</evidence>
<feature type="chain" id="PRO_5042905602" evidence="2">
    <location>
        <begin position="23"/>
        <end position="148"/>
    </location>
</feature>
<sequence>MKLRVIPMLVSSVLLVSVPVQAGEFSSHHPYLAGSSFYSAPSLLSSAVISGIILLPVLIPAQLVVISVQHSEKDKTTTITGTTQNNEKAALLVATEKLENNAINPGDVMTLEPAETGTGAYLKKDGTIISHMVSPADEQLLYPGKRME</sequence>
<dbReference type="Proteomes" id="UP000865968">
    <property type="component" value="Unassembled WGS sequence"/>
</dbReference>
<organism evidence="4 5">
    <name type="scientific">Morganella morganii</name>
    <name type="common">Proteus morganii</name>
    <dbReference type="NCBI Taxonomy" id="582"/>
    <lineage>
        <taxon>Bacteria</taxon>
        <taxon>Pseudomonadati</taxon>
        <taxon>Pseudomonadota</taxon>
        <taxon>Gammaproteobacteria</taxon>
        <taxon>Enterobacterales</taxon>
        <taxon>Morganellaceae</taxon>
        <taxon>Morganella</taxon>
    </lineage>
</organism>
<feature type="signal peptide" evidence="2">
    <location>
        <begin position="1"/>
        <end position="22"/>
    </location>
</feature>
<evidence type="ECO:0000259" key="3">
    <source>
        <dbReference type="Pfam" id="PF24958"/>
    </source>
</evidence>
<evidence type="ECO:0000256" key="2">
    <source>
        <dbReference type="SAM" id="SignalP"/>
    </source>
</evidence>
<dbReference type="NCBIfam" id="NF033820">
    <property type="entry name" value="STM0539_fam"/>
    <property type="match status" value="1"/>
</dbReference>
<comment type="caution">
    <text evidence="4">The sequence shown here is derived from an EMBL/GenBank/DDBJ whole genome shotgun (WGS) entry which is preliminary data.</text>
</comment>
<name>A0AAN5S105_MORMO</name>
<protein>
    <submittedName>
        <fullName evidence="4">STM0539 family protein</fullName>
    </submittedName>
</protein>
<dbReference type="Pfam" id="PF24958">
    <property type="entry name" value="DUF7765"/>
    <property type="match status" value="1"/>
</dbReference>
<dbReference type="InterPro" id="IPR049791">
    <property type="entry name" value="STM0539-like"/>
</dbReference>
<keyword evidence="2" id="KW-0732">Signal</keyword>
<dbReference type="RefSeq" id="WP_392495944.1">
    <property type="nucleotide sequence ID" value="NZ_JBICJZ010000018.1"/>
</dbReference>
<reference evidence="4" key="2">
    <citation type="submission" date="2020-10" db="EMBL/GenBank/DDBJ databases">
        <authorList>
            <consortium name="NCBI Pathogen Detection Project"/>
        </authorList>
    </citation>
    <scope>NUCLEOTIDE SEQUENCE</scope>
    <source>
        <strain evidence="4">Morganella morganii ARLG-3209</strain>
    </source>
</reference>
<accession>A0AAN5S105</accession>
<keyword evidence="1" id="KW-1133">Transmembrane helix</keyword>
<keyword evidence="1" id="KW-0812">Transmembrane</keyword>
<dbReference type="InterPro" id="IPR056667">
    <property type="entry name" value="DUF7765"/>
</dbReference>
<keyword evidence="1" id="KW-0472">Membrane</keyword>
<gene>
    <name evidence="4" type="ORF">I8608_003159</name>
</gene>
<evidence type="ECO:0000313" key="5">
    <source>
        <dbReference type="Proteomes" id="UP000865968"/>
    </source>
</evidence>
<reference evidence="4" key="1">
    <citation type="journal article" date="2018" name="Genome Biol.">
        <title>SKESA: strategic k-mer extension for scrupulous assemblies.</title>
        <authorList>
            <person name="Souvorov A."/>
            <person name="Agarwala R."/>
            <person name="Lipman D.J."/>
        </authorList>
    </citation>
    <scope>NUCLEOTIDE SEQUENCE</scope>
    <source>
        <strain evidence="4">Morganella morganii ARLG-3209</strain>
    </source>
</reference>
<feature type="domain" description="DUF7765" evidence="3">
    <location>
        <begin position="45"/>
        <end position="140"/>
    </location>
</feature>
<proteinExistence type="predicted"/>